<dbReference type="Proteomes" id="UP001501009">
    <property type="component" value="Unassembled WGS sequence"/>
</dbReference>
<accession>A0ABP7JQC6</accession>
<reference evidence="2" key="1">
    <citation type="journal article" date="2019" name="Int. J. Syst. Evol. Microbiol.">
        <title>The Global Catalogue of Microorganisms (GCM) 10K type strain sequencing project: providing services to taxonomists for standard genome sequencing and annotation.</title>
        <authorList>
            <consortium name="The Broad Institute Genomics Platform"/>
            <consortium name="The Broad Institute Genome Sequencing Center for Infectious Disease"/>
            <person name="Wu L."/>
            <person name="Ma J."/>
        </authorList>
    </citation>
    <scope>NUCLEOTIDE SEQUENCE [LARGE SCALE GENOMIC DNA]</scope>
    <source>
        <strain evidence="2">JCM 17138</strain>
    </source>
</reference>
<evidence type="ECO:0000313" key="2">
    <source>
        <dbReference type="Proteomes" id="UP001501009"/>
    </source>
</evidence>
<proteinExistence type="predicted"/>
<evidence type="ECO:0000313" key="1">
    <source>
        <dbReference type="EMBL" id="GAA3850606.1"/>
    </source>
</evidence>
<name>A0ABP7JQC6_9ACTN</name>
<dbReference type="EMBL" id="BAABDE010000052">
    <property type="protein sequence ID" value="GAA3850606.1"/>
    <property type="molecule type" value="Genomic_DNA"/>
</dbReference>
<keyword evidence="2" id="KW-1185">Reference proteome</keyword>
<protein>
    <submittedName>
        <fullName evidence="1">Uncharacterized protein</fullName>
    </submittedName>
</protein>
<sequence>MAGGRARHVTGVVVGVQGTPRGTGSLSTRRMANVVVAAVVNETDAMEAFAHAPHPLPDGWLPEGITIGSKPYAS</sequence>
<organism evidence="1 2">
    <name type="scientific">Streptomyces coacervatus</name>
    <dbReference type="NCBI Taxonomy" id="647381"/>
    <lineage>
        <taxon>Bacteria</taxon>
        <taxon>Bacillati</taxon>
        <taxon>Actinomycetota</taxon>
        <taxon>Actinomycetes</taxon>
        <taxon>Kitasatosporales</taxon>
        <taxon>Streptomycetaceae</taxon>
        <taxon>Streptomyces</taxon>
    </lineage>
</organism>
<comment type="caution">
    <text evidence="1">The sequence shown here is derived from an EMBL/GenBank/DDBJ whole genome shotgun (WGS) entry which is preliminary data.</text>
</comment>
<gene>
    <name evidence="1" type="ORF">GCM10022403_097680</name>
</gene>